<dbReference type="Proteomes" id="UP000555728">
    <property type="component" value="Unassembled WGS sequence"/>
</dbReference>
<dbReference type="AlphaFoldDB" id="A0A7W6RXN4"/>
<sequence>MFEDQTVLLWVTAVELPVMGALFWLIWHTRRDCETRFGEARRHAEIGLARMTEALAAHKLEVAKTYASIATLKDVEGRLTAHLLRIETKLDETRPCPREPKG</sequence>
<organism evidence="2 3">
    <name type="scientific">Roseospira goensis</name>
    <dbReference type="NCBI Taxonomy" id="391922"/>
    <lineage>
        <taxon>Bacteria</taxon>
        <taxon>Pseudomonadati</taxon>
        <taxon>Pseudomonadota</taxon>
        <taxon>Alphaproteobacteria</taxon>
        <taxon>Rhodospirillales</taxon>
        <taxon>Rhodospirillaceae</taxon>
        <taxon>Roseospira</taxon>
    </lineage>
</organism>
<gene>
    <name evidence="2" type="ORF">GGD88_000843</name>
</gene>
<evidence type="ECO:0000256" key="1">
    <source>
        <dbReference type="SAM" id="Phobius"/>
    </source>
</evidence>
<proteinExistence type="predicted"/>
<keyword evidence="1" id="KW-1133">Transmembrane helix</keyword>
<reference evidence="2 3" key="1">
    <citation type="submission" date="2020-08" db="EMBL/GenBank/DDBJ databases">
        <title>Genome sequencing of Purple Non-Sulfur Bacteria from various extreme environments.</title>
        <authorList>
            <person name="Mayer M."/>
        </authorList>
    </citation>
    <scope>NUCLEOTIDE SEQUENCE [LARGE SCALE GENOMIC DNA]</scope>
    <source>
        <strain evidence="2 3">JA135</strain>
    </source>
</reference>
<feature type="transmembrane region" description="Helical" evidence="1">
    <location>
        <begin position="6"/>
        <end position="27"/>
    </location>
</feature>
<protein>
    <submittedName>
        <fullName evidence="2">Uncharacterized protein</fullName>
    </submittedName>
</protein>
<accession>A0A7W6RXN4</accession>
<name>A0A7W6RXN4_9PROT</name>
<keyword evidence="1" id="KW-0812">Transmembrane</keyword>
<comment type="caution">
    <text evidence="2">The sequence shown here is derived from an EMBL/GenBank/DDBJ whole genome shotgun (WGS) entry which is preliminary data.</text>
</comment>
<evidence type="ECO:0000313" key="2">
    <source>
        <dbReference type="EMBL" id="MBB4285126.1"/>
    </source>
</evidence>
<evidence type="ECO:0000313" key="3">
    <source>
        <dbReference type="Proteomes" id="UP000555728"/>
    </source>
</evidence>
<dbReference type="RefSeq" id="WP_184432039.1">
    <property type="nucleotide sequence ID" value="NZ_JACIGI010000005.1"/>
</dbReference>
<keyword evidence="3" id="KW-1185">Reference proteome</keyword>
<dbReference type="EMBL" id="JACIGI010000005">
    <property type="protein sequence ID" value="MBB4285126.1"/>
    <property type="molecule type" value="Genomic_DNA"/>
</dbReference>
<keyword evidence="1" id="KW-0472">Membrane</keyword>